<name>A0ABR2PCT4_9ROSI</name>
<sequence length="145" mass="15953">MIPCITLPNSTAVSEESSKSMEKTVLDIRLTALFKTVAGSSSNVSKELFYFDVPQVLASKAIQFRGSVTTFGVMSLEDFFGHGCRRNYYSGCLAKFQCHNVPMDLGKFGKGLWGWKRFPKIGIVGGPCGNLFVLPNFLVKGLKQD</sequence>
<reference evidence="1 2" key="1">
    <citation type="journal article" date="2024" name="G3 (Bethesda)">
        <title>Genome assembly of Hibiscus sabdariffa L. provides insights into metabolisms of medicinal natural products.</title>
        <authorList>
            <person name="Kim T."/>
        </authorList>
    </citation>
    <scope>NUCLEOTIDE SEQUENCE [LARGE SCALE GENOMIC DNA]</scope>
    <source>
        <strain evidence="1">TK-2024</strain>
        <tissue evidence="1">Old leaves</tissue>
    </source>
</reference>
<accession>A0ABR2PCT4</accession>
<organism evidence="1 2">
    <name type="scientific">Hibiscus sabdariffa</name>
    <name type="common">roselle</name>
    <dbReference type="NCBI Taxonomy" id="183260"/>
    <lineage>
        <taxon>Eukaryota</taxon>
        <taxon>Viridiplantae</taxon>
        <taxon>Streptophyta</taxon>
        <taxon>Embryophyta</taxon>
        <taxon>Tracheophyta</taxon>
        <taxon>Spermatophyta</taxon>
        <taxon>Magnoliopsida</taxon>
        <taxon>eudicotyledons</taxon>
        <taxon>Gunneridae</taxon>
        <taxon>Pentapetalae</taxon>
        <taxon>rosids</taxon>
        <taxon>malvids</taxon>
        <taxon>Malvales</taxon>
        <taxon>Malvaceae</taxon>
        <taxon>Malvoideae</taxon>
        <taxon>Hibiscus</taxon>
    </lineage>
</organism>
<dbReference type="EMBL" id="JBBPBN010000064">
    <property type="protein sequence ID" value="KAK8986247.1"/>
    <property type="molecule type" value="Genomic_DNA"/>
</dbReference>
<proteinExistence type="predicted"/>
<keyword evidence="2" id="KW-1185">Reference proteome</keyword>
<evidence type="ECO:0000313" key="2">
    <source>
        <dbReference type="Proteomes" id="UP001396334"/>
    </source>
</evidence>
<gene>
    <name evidence="1" type="ORF">V6N11_013741</name>
</gene>
<comment type="caution">
    <text evidence="1">The sequence shown here is derived from an EMBL/GenBank/DDBJ whole genome shotgun (WGS) entry which is preliminary data.</text>
</comment>
<evidence type="ECO:0000313" key="1">
    <source>
        <dbReference type="EMBL" id="KAK8986247.1"/>
    </source>
</evidence>
<dbReference type="Proteomes" id="UP001396334">
    <property type="component" value="Unassembled WGS sequence"/>
</dbReference>
<protein>
    <submittedName>
        <fullName evidence="1">Uncharacterized protein</fullName>
    </submittedName>
</protein>